<dbReference type="PANTHER" id="PTHR47506:SF6">
    <property type="entry name" value="HTH-TYPE TRANSCRIPTIONAL REPRESSOR NEMR"/>
    <property type="match status" value="1"/>
</dbReference>
<dbReference type="AlphaFoldDB" id="A0A6G9Y6Y6"/>
<dbReference type="GO" id="GO:0003677">
    <property type="term" value="F:DNA binding"/>
    <property type="evidence" value="ECO:0007669"/>
    <property type="project" value="UniProtKB-UniRule"/>
</dbReference>
<organism evidence="6 7">
    <name type="scientific">Nocardia arthritidis</name>
    <dbReference type="NCBI Taxonomy" id="228602"/>
    <lineage>
        <taxon>Bacteria</taxon>
        <taxon>Bacillati</taxon>
        <taxon>Actinomycetota</taxon>
        <taxon>Actinomycetes</taxon>
        <taxon>Mycobacteriales</taxon>
        <taxon>Nocardiaceae</taxon>
        <taxon>Nocardia</taxon>
    </lineage>
</organism>
<keyword evidence="1" id="KW-0805">Transcription regulation</keyword>
<dbReference type="PANTHER" id="PTHR47506">
    <property type="entry name" value="TRANSCRIPTIONAL REGULATORY PROTEIN"/>
    <property type="match status" value="1"/>
</dbReference>
<evidence type="ECO:0000313" key="6">
    <source>
        <dbReference type="EMBL" id="QIS08847.1"/>
    </source>
</evidence>
<dbReference type="KEGG" id="nah:F5544_04670"/>
<reference evidence="6 7" key="1">
    <citation type="journal article" date="2019" name="ACS Chem. Biol.">
        <title>Identification and Mobilization of a Cryptic Antibiotic Biosynthesis Gene Locus from a Human-Pathogenic Nocardia Isolate.</title>
        <authorList>
            <person name="Herisse M."/>
            <person name="Ishida K."/>
            <person name="Porter J.L."/>
            <person name="Howden B."/>
            <person name="Hertweck C."/>
            <person name="Stinear T.P."/>
            <person name="Pidot S.J."/>
        </authorList>
    </citation>
    <scope>NUCLEOTIDE SEQUENCE [LARGE SCALE GENOMIC DNA]</scope>
    <source>
        <strain evidence="6 7">AUSMDU00012717</strain>
    </source>
</reference>
<dbReference type="Pfam" id="PF00440">
    <property type="entry name" value="TetR_N"/>
    <property type="match status" value="1"/>
</dbReference>
<evidence type="ECO:0000256" key="1">
    <source>
        <dbReference type="ARBA" id="ARBA00023015"/>
    </source>
</evidence>
<evidence type="ECO:0000256" key="4">
    <source>
        <dbReference type="PROSITE-ProRule" id="PRU00335"/>
    </source>
</evidence>
<feature type="DNA-binding region" description="H-T-H motif" evidence="4">
    <location>
        <begin position="52"/>
        <end position="71"/>
    </location>
</feature>
<evidence type="ECO:0000256" key="2">
    <source>
        <dbReference type="ARBA" id="ARBA00023125"/>
    </source>
</evidence>
<evidence type="ECO:0000313" key="7">
    <source>
        <dbReference type="Proteomes" id="UP000503540"/>
    </source>
</evidence>
<evidence type="ECO:0000259" key="5">
    <source>
        <dbReference type="PROSITE" id="PS50977"/>
    </source>
</evidence>
<dbReference type="Proteomes" id="UP000503540">
    <property type="component" value="Chromosome"/>
</dbReference>
<dbReference type="PRINTS" id="PR00455">
    <property type="entry name" value="HTHTETR"/>
</dbReference>
<gene>
    <name evidence="6" type="ORF">F5544_04670</name>
</gene>
<name>A0A6G9Y6Y6_9NOCA</name>
<dbReference type="InterPro" id="IPR001647">
    <property type="entry name" value="HTH_TetR"/>
</dbReference>
<sequence>MQCSTHLWAVYTGRMVSPLPPNKHREKSLRTRATLLDAAVESLAEVGYGGASIADITARAGVTRGAQLHHFHTREQLFAQTIGHLTQRQREALRRRLRTLPVACTGGAVLVELVTATFAGKLGKASVELYVGIANDRVLRREMLRAQHDLTVELLAACTDRIDPGIDSARIESAFWMTINLVRGTTLDEMVGRDRLRRKQVLADWTELAELALHRDPERRD</sequence>
<evidence type="ECO:0000256" key="3">
    <source>
        <dbReference type="ARBA" id="ARBA00023163"/>
    </source>
</evidence>
<keyword evidence="2 4" id="KW-0238">DNA-binding</keyword>
<dbReference type="EMBL" id="CP046172">
    <property type="protein sequence ID" value="QIS08847.1"/>
    <property type="molecule type" value="Genomic_DNA"/>
</dbReference>
<dbReference type="Gene3D" id="1.10.357.10">
    <property type="entry name" value="Tetracycline Repressor, domain 2"/>
    <property type="match status" value="1"/>
</dbReference>
<protein>
    <submittedName>
        <fullName evidence="6">TetR family transcriptional regulator</fullName>
    </submittedName>
</protein>
<accession>A0A6G9Y6Y6</accession>
<dbReference type="PROSITE" id="PS50977">
    <property type="entry name" value="HTH_TETR_2"/>
    <property type="match status" value="1"/>
</dbReference>
<dbReference type="InterPro" id="IPR009057">
    <property type="entry name" value="Homeodomain-like_sf"/>
</dbReference>
<keyword evidence="3" id="KW-0804">Transcription</keyword>
<dbReference type="SUPFAM" id="SSF46689">
    <property type="entry name" value="Homeodomain-like"/>
    <property type="match status" value="1"/>
</dbReference>
<feature type="domain" description="HTH tetR-type" evidence="5">
    <location>
        <begin position="29"/>
        <end position="89"/>
    </location>
</feature>
<keyword evidence="7" id="KW-1185">Reference proteome</keyword>
<proteinExistence type="predicted"/>